<evidence type="ECO:0000313" key="8">
    <source>
        <dbReference type="Proteomes" id="UP000199519"/>
    </source>
</evidence>
<organism evidence="4 10">
    <name type="scientific">Halanaerobium congolense</name>
    <dbReference type="NCBI Taxonomy" id="54121"/>
    <lineage>
        <taxon>Bacteria</taxon>
        <taxon>Bacillati</taxon>
        <taxon>Bacillota</taxon>
        <taxon>Clostridia</taxon>
        <taxon>Halanaerobiales</taxon>
        <taxon>Halanaerobiaceae</taxon>
        <taxon>Halanaerobium</taxon>
    </lineage>
</organism>
<dbReference type="FunFam" id="3.30.450.40:FF:000008">
    <property type="entry name" value="GAF domain-containing proteins"/>
    <property type="match status" value="1"/>
</dbReference>
<name>A0A1G6JKG2_9FIRM</name>
<proteinExistence type="inferred from homology"/>
<keyword evidence="8" id="KW-1185">Reference proteome</keyword>
<dbReference type="InterPro" id="IPR003018">
    <property type="entry name" value="GAF"/>
</dbReference>
<dbReference type="Proteomes" id="UP000324896">
    <property type="component" value="Unassembled WGS sequence"/>
</dbReference>
<dbReference type="PROSITE" id="PS01320">
    <property type="entry name" value="UPF0067"/>
    <property type="match status" value="1"/>
</dbReference>
<dbReference type="InterPro" id="IPR000614">
    <property type="entry name" value="FRMsr_CS"/>
</dbReference>
<evidence type="ECO:0000259" key="2">
    <source>
        <dbReference type="SMART" id="SM00065"/>
    </source>
</evidence>
<dbReference type="InterPro" id="IPR051330">
    <property type="entry name" value="Phosphatase_reg/MetRdx"/>
</dbReference>
<dbReference type="EMBL" id="FMYT01000003">
    <property type="protein sequence ID" value="SDC19151.1"/>
    <property type="molecule type" value="Genomic_DNA"/>
</dbReference>
<evidence type="ECO:0000313" key="6">
    <source>
        <dbReference type="EMBL" id="SES95560.1"/>
    </source>
</evidence>
<dbReference type="EMBL" id="FOHG01000013">
    <property type="protein sequence ID" value="SES95560.1"/>
    <property type="molecule type" value="Genomic_DNA"/>
</dbReference>
<gene>
    <name evidence="3" type="ORF">C8C78_1583</name>
    <name evidence="4" type="ORF">SAMN04488597_10353</name>
    <name evidence="5" type="ORF">SAMN04488598_11351</name>
    <name evidence="6" type="ORF">SAMN04515652_11351</name>
</gene>
<dbReference type="EMBL" id="QICM01000058">
    <property type="protein sequence ID" value="PXV60141.1"/>
    <property type="molecule type" value="Genomic_DNA"/>
</dbReference>
<accession>A0A1G6JKG2</accession>
<dbReference type="SMART" id="SM00065">
    <property type="entry name" value="GAF"/>
    <property type="match status" value="1"/>
</dbReference>
<reference evidence="7 8" key="1">
    <citation type="submission" date="2016-10" db="EMBL/GenBank/DDBJ databases">
        <authorList>
            <person name="Varghese N."/>
            <person name="Submissions S."/>
        </authorList>
    </citation>
    <scope>NUCLEOTIDE SEQUENCE [LARGE SCALE GENOMIC DNA]</scope>
    <source>
        <strain evidence="4 10">WG10</strain>
        <strain evidence="5 8">WG2</strain>
        <strain evidence="6 7">WG5</strain>
    </source>
</reference>
<dbReference type="PANTHER" id="PTHR21021">
    <property type="entry name" value="GAF/PUTATIVE CYTOSKELETAL PROTEIN"/>
    <property type="match status" value="1"/>
</dbReference>
<dbReference type="Proteomes" id="UP000247389">
    <property type="component" value="Unassembled WGS sequence"/>
</dbReference>
<sequence>MIKKEEKLQEMNQALKALIQPEGDWLANLANSSALLFEFMDDINWAGYYIWKNDQLVLGPFQGKTACVRIEEDKGVCGTAYSQRKIMVVEDVHQFPGHIACDSNSKSEIVLPIIVAGEVIAVLDIDSPQKSRFDELDRKYLQEFVDILVDETDFLPLMEKF</sequence>
<evidence type="ECO:0000256" key="1">
    <source>
        <dbReference type="ARBA" id="ARBA00038454"/>
    </source>
</evidence>
<dbReference type="Gene3D" id="3.30.450.40">
    <property type="match status" value="1"/>
</dbReference>
<dbReference type="EMBL" id="FNBJ01000013">
    <property type="protein sequence ID" value="SDF48576.1"/>
    <property type="molecule type" value="Genomic_DNA"/>
</dbReference>
<dbReference type="AlphaFoldDB" id="A0A1G6JKG2"/>
<dbReference type="Proteomes" id="UP000198612">
    <property type="component" value="Unassembled WGS sequence"/>
</dbReference>
<dbReference type="GO" id="GO:0033745">
    <property type="term" value="F:L-methionine-(R)-S-oxide reductase activity"/>
    <property type="evidence" value="ECO:0007669"/>
    <property type="project" value="TreeGrafter"/>
</dbReference>
<dbReference type="SUPFAM" id="SSF55781">
    <property type="entry name" value="GAF domain-like"/>
    <property type="match status" value="1"/>
</dbReference>
<reference evidence="3 9" key="2">
    <citation type="submission" date="2018-04" db="EMBL/GenBank/DDBJ databases">
        <title>Subsurface microbial communities from deep shales in Ohio and West Virginia, USA.</title>
        <authorList>
            <person name="Wrighton K."/>
        </authorList>
    </citation>
    <scope>NUCLEOTIDE SEQUENCE [LARGE SCALE GENOMIC DNA]</scope>
    <source>
        <strain evidence="3 9">MSL28</strain>
    </source>
</reference>
<evidence type="ECO:0000313" key="10">
    <source>
        <dbReference type="Proteomes" id="UP000324896"/>
    </source>
</evidence>
<evidence type="ECO:0000313" key="3">
    <source>
        <dbReference type="EMBL" id="PXV60141.1"/>
    </source>
</evidence>
<comment type="similarity">
    <text evidence="1">Belongs to the free Met sulfoxide reductase family.</text>
</comment>
<protein>
    <submittedName>
        <fullName evidence="4">GAF domain-containing protein</fullName>
    </submittedName>
</protein>
<dbReference type="Proteomes" id="UP000199519">
    <property type="component" value="Unassembled WGS sequence"/>
</dbReference>
<evidence type="ECO:0000313" key="7">
    <source>
        <dbReference type="Proteomes" id="UP000198612"/>
    </source>
</evidence>
<dbReference type="Pfam" id="PF13185">
    <property type="entry name" value="GAF_2"/>
    <property type="match status" value="1"/>
</dbReference>
<feature type="domain" description="GAF" evidence="2">
    <location>
        <begin position="7"/>
        <end position="159"/>
    </location>
</feature>
<evidence type="ECO:0000313" key="9">
    <source>
        <dbReference type="Proteomes" id="UP000247389"/>
    </source>
</evidence>
<evidence type="ECO:0000313" key="4">
    <source>
        <dbReference type="EMBL" id="SDC19151.1"/>
    </source>
</evidence>
<dbReference type="InterPro" id="IPR029016">
    <property type="entry name" value="GAF-like_dom_sf"/>
</dbReference>
<dbReference type="PANTHER" id="PTHR21021:SF15">
    <property type="entry name" value="FREE METHIONINE-R-SULFOXIDE REDUCTASE"/>
    <property type="match status" value="1"/>
</dbReference>
<evidence type="ECO:0000313" key="5">
    <source>
        <dbReference type="EMBL" id="SDF48576.1"/>
    </source>
</evidence>
<dbReference type="GO" id="GO:0005829">
    <property type="term" value="C:cytosol"/>
    <property type="evidence" value="ECO:0007669"/>
    <property type="project" value="TreeGrafter"/>
</dbReference>